<evidence type="ECO:0000256" key="9">
    <source>
        <dbReference type="ARBA" id="ARBA00023180"/>
    </source>
</evidence>
<dbReference type="Proteomes" id="UP000000311">
    <property type="component" value="Unassembled WGS sequence"/>
</dbReference>
<keyword evidence="6" id="KW-0040">ANK repeat</keyword>
<dbReference type="AlphaFoldDB" id="E2AV82"/>
<reference evidence="13 14" key="1">
    <citation type="journal article" date="2010" name="Science">
        <title>Genomic comparison of the ants Camponotus floridanus and Harpegnathos saltator.</title>
        <authorList>
            <person name="Bonasio R."/>
            <person name="Zhang G."/>
            <person name="Ye C."/>
            <person name="Mutti N.S."/>
            <person name="Fang X."/>
            <person name="Qin N."/>
            <person name="Donahue G."/>
            <person name="Yang P."/>
            <person name="Li Q."/>
            <person name="Li C."/>
            <person name="Zhang P."/>
            <person name="Huang Z."/>
            <person name="Berger S.L."/>
            <person name="Reinberg D."/>
            <person name="Wang J."/>
            <person name="Liebig J."/>
        </authorList>
    </citation>
    <scope>NUCLEOTIDE SEQUENCE [LARGE SCALE GENOMIC DNA]</scope>
    <source>
        <strain evidence="14">C129</strain>
    </source>
</reference>
<evidence type="ECO:0000256" key="1">
    <source>
        <dbReference type="ARBA" id="ARBA00004141"/>
    </source>
</evidence>
<evidence type="ECO:0000256" key="2">
    <source>
        <dbReference type="ARBA" id="ARBA00022448"/>
    </source>
</evidence>
<feature type="domain" description="Ion transport" evidence="12">
    <location>
        <begin position="36"/>
        <end position="252"/>
    </location>
</feature>
<name>E2AV82_CAMFO</name>
<feature type="transmembrane region" description="Helical" evidence="11">
    <location>
        <begin position="61"/>
        <end position="78"/>
    </location>
</feature>
<evidence type="ECO:0000256" key="4">
    <source>
        <dbReference type="ARBA" id="ARBA00022737"/>
    </source>
</evidence>
<evidence type="ECO:0000256" key="6">
    <source>
        <dbReference type="ARBA" id="ARBA00023043"/>
    </source>
</evidence>
<feature type="transmembrane region" description="Helical" evidence="11">
    <location>
        <begin position="220"/>
        <end position="242"/>
    </location>
</feature>
<evidence type="ECO:0000256" key="8">
    <source>
        <dbReference type="ARBA" id="ARBA00023136"/>
    </source>
</evidence>
<evidence type="ECO:0000313" key="13">
    <source>
        <dbReference type="EMBL" id="EFN62636.1"/>
    </source>
</evidence>
<organism evidence="14">
    <name type="scientific">Camponotus floridanus</name>
    <name type="common">Florida carpenter ant</name>
    <dbReference type="NCBI Taxonomy" id="104421"/>
    <lineage>
        <taxon>Eukaryota</taxon>
        <taxon>Metazoa</taxon>
        <taxon>Ecdysozoa</taxon>
        <taxon>Arthropoda</taxon>
        <taxon>Hexapoda</taxon>
        <taxon>Insecta</taxon>
        <taxon>Pterygota</taxon>
        <taxon>Neoptera</taxon>
        <taxon>Endopterygota</taxon>
        <taxon>Hymenoptera</taxon>
        <taxon>Apocrita</taxon>
        <taxon>Aculeata</taxon>
        <taxon>Formicoidea</taxon>
        <taxon>Formicidae</taxon>
        <taxon>Formicinae</taxon>
        <taxon>Camponotus</taxon>
    </lineage>
</organism>
<evidence type="ECO:0000313" key="14">
    <source>
        <dbReference type="Proteomes" id="UP000000311"/>
    </source>
</evidence>
<feature type="transmembrane region" description="Helical" evidence="11">
    <location>
        <begin position="121"/>
        <end position="145"/>
    </location>
</feature>
<evidence type="ECO:0000256" key="11">
    <source>
        <dbReference type="SAM" id="Phobius"/>
    </source>
</evidence>
<gene>
    <name evidence="13" type="ORF">EAG_16378</name>
</gene>
<feature type="transmembrane region" description="Helical" evidence="11">
    <location>
        <begin position="99"/>
        <end position="115"/>
    </location>
</feature>
<feature type="transmembrane region" description="Helical" evidence="11">
    <location>
        <begin position="157"/>
        <end position="178"/>
    </location>
</feature>
<dbReference type="InterPro" id="IPR052076">
    <property type="entry name" value="TRP_cation_channel"/>
</dbReference>
<evidence type="ECO:0000256" key="7">
    <source>
        <dbReference type="ARBA" id="ARBA00023065"/>
    </source>
</evidence>
<keyword evidence="4" id="KW-0677">Repeat</keyword>
<dbReference type="PANTHER" id="PTHR47143:SF1">
    <property type="entry name" value="ION_TRANS DOMAIN-CONTAINING PROTEIN"/>
    <property type="match status" value="1"/>
</dbReference>
<evidence type="ECO:0000256" key="5">
    <source>
        <dbReference type="ARBA" id="ARBA00022989"/>
    </source>
</evidence>
<proteinExistence type="predicted"/>
<keyword evidence="13" id="KW-0675">Receptor</keyword>
<evidence type="ECO:0000256" key="3">
    <source>
        <dbReference type="ARBA" id="ARBA00022692"/>
    </source>
</evidence>
<keyword evidence="2" id="KW-0813">Transport</keyword>
<dbReference type="GO" id="GO:0005216">
    <property type="term" value="F:monoatomic ion channel activity"/>
    <property type="evidence" value="ECO:0007669"/>
    <property type="project" value="InterPro"/>
</dbReference>
<evidence type="ECO:0000256" key="10">
    <source>
        <dbReference type="ARBA" id="ARBA00023303"/>
    </source>
</evidence>
<dbReference type="InterPro" id="IPR005821">
    <property type="entry name" value="Ion_trans_dom"/>
</dbReference>
<keyword evidence="7" id="KW-0406">Ion transport</keyword>
<protein>
    <submittedName>
        <fullName evidence="13">Transient receptor potential channel pyrexia</fullName>
    </submittedName>
</protein>
<keyword evidence="3 11" id="KW-0812">Transmembrane</keyword>
<keyword evidence="14" id="KW-1185">Reference proteome</keyword>
<keyword evidence="8 11" id="KW-0472">Membrane</keyword>
<dbReference type="PANTHER" id="PTHR47143">
    <property type="entry name" value="TRANSIENT RECEPTOR POTENTIAL CATION CHANNEL PROTEIN PAINLESS"/>
    <property type="match status" value="1"/>
</dbReference>
<keyword evidence="5 11" id="KW-1133">Transmembrane helix</keyword>
<feature type="transmembrane region" description="Helical" evidence="11">
    <location>
        <begin position="32"/>
        <end position="55"/>
    </location>
</feature>
<dbReference type="OrthoDB" id="7464126at2759"/>
<dbReference type="Pfam" id="PF00520">
    <property type="entry name" value="Ion_trans"/>
    <property type="match status" value="1"/>
</dbReference>
<sequence>MLCLVEVDQGRLIKHPLCESFLHLKWKRIRKFFVLNFLFHLIFVAFFTSFVYTTYSTYKQLSSVLFWPLLGFTCILASKEVFQITYGGICYYIKRWENLLQWSVIVASSLILISPEPWQHIAAVGILLVWIELMIVIGYFTMFGLYVQMFKRVSINFFKFLTAYFCLIIGFSLSFNVLHGKYKSFEDPVISMLKVIIMMSGELEFEDAFFDLKYPGTAHAMLLCFVILVTMILMNLMIGLAVSDIQDIRTRASLEQLVHHVEVIGHFENMFSKLVDYIHACKIIQACREKTLVLPNHCVFHIRPNDPCEKRLPPELIHSLYCLAGEQNMPRPTFCSSTSSRKHSAIPKHSVIRRPQINRIMQDSASCTAMTVINSYRMNSWTS</sequence>
<dbReference type="InParanoid" id="E2AV82"/>
<keyword evidence="9" id="KW-0325">Glycoprotein</keyword>
<accession>E2AV82</accession>
<dbReference type="GO" id="GO:1902495">
    <property type="term" value="C:transmembrane transporter complex"/>
    <property type="evidence" value="ECO:0007669"/>
    <property type="project" value="TreeGrafter"/>
</dbReference>
<comment type="subcellular location">
    <subcellularLocation>
        <location evidence="1">Membrane</location>
        <topology evidence="1">Multi-pass membrane protein</topology>
    </subcellularLocation>
</comment>
<keyword evidence="10" id="KW-0407">Ion channel</keyword>
<dbReference type="OMA" id="CIEVASI"/>
<dbReference type="EMBL" id="GL443059">
    <property type="protein sequence ID" value="EFN62636.1"/>
    <property type="molecule type" value="Genomic_DNA"/>
</dbReference>
<evidence type="ECO:0000259" key="12">
    <source>
        <dbReference type="Pfam" id="PF00520"/>
    </source>
</evidence>